<evidence type="ECO:0000313" key="3">
    <source>
        <dbReference type="Proteomes" id="UP001162640"/>
    </source>
</evidence>
<dbReference type="AlphaFoldDB" id="A0A9W7BQ52"/>
<accession>A0A9W7BQ52</accession>
<evidence type="ECO:0000313" key="2">
    <source>
        <dbReference type="EMBL" id="GMH91374.1"/>
    </source>
</evidence>
<proteinExistence type="predicted"/>
<comment type="caution">
    <text evidence="2">The sequence shown here is derived from an EMBL/GenBank/DDBJ whole genome shotgun (WGS) entry which is preliminary data.</text>
</comment>
<dbReference type="Proteomes" id="UP001162640">
    <property type="component" value="Unassembled WGS sequence"/>
</dbReference>
<evidence type="ECO:0000256" key="1">
    <source>
        <dbReference type="SAM" id="SignalP"/>
    </source>
</evidence>
<organism evidence="2 3">
    <name type="scientific">Triparma laevis f. inornata</name>
    <dbReference type="NCBI Taxonomy" id="1714386"/>
    <lineage>
        <taxon>Eukaryota</taxon>
        <taxon>Sar</taxon>
        <taxon>Stramenopiles</taxon>
        <taxon>Ochrophyta</taxon>
        <taxon>Bolidophyceae</taxon>
        <taxon>Parmales</taxon>
        <taxon>Triparmaceae</taxon>
        <taxon>Triparma</taxon>
    </lineage>
</organism>
<feature type="signal peptide" evidence="1">
    <location>
        <begin position="1"/>
        <end position="27"/>
    </location>
</feature>
<reference evidence="3" key="1">
    <citation type="journal article" date="2023" name="Commun. Biol.">
        <title>Genome analysis of Parmales, the sister group of diatoms, reveals the evolutionary specialization of diatoms from phago-mixotrophs to photoautotrophs.</title>
        <authorList>
            <person name="Ban H."/>
            <person name="Sato S."/>
            <person name="Yoshikawa S."/>
            <person name="Yamada K."/>
            <person name="Nakamura Y."/>
            <person name="Ichinomiya M."/>
            <person name="Sato N."/>
            <person name="Blanc-Mathieu R."/>
            <person name="Endo H."/>
            <person name="Kuwata A."/>
            <person name="Ogata H."/>
        </authorList>
    </citation>
    <scope>NUCLEOTIDE SEQUENCE [LARGE SCALE GENOMIC DNA]</scope>
</reference>
<dbReference type="EMBL" id="BLQM01000470">
    <property type="protein sequence ID" value="GMH91374.1"/>
    <property type="molecule type" value="Genomic_DNA"/>
</dbReference>
<feature type="chain" id="PRO_5040816719" evidence="1">
    <location>
        <begin position="28"/>
        <end position="269"/>
    </location>
</feature>
<gene>
    <name evidence="2" type="ORF">TL16_g12038</name>
</gene>
<sequence>MYCSQSLFRGSGEIFLLLLLLLSSSSAISISSSRQSAIKSASNHFTSLKPTSGLFEIELPLTSQINKMGSGSLADSIEIENLQISFALDLKTELSKKTGSNVKLLCPFGSSKRFLTASKSSTLKSLNLKLPPPPNPFMSLFSKPPPLPPPPKIENTILIIITPNSDRDYLTSTYLSLSTPTILINGYLKTPSSVKASKWIYHLKPLTNLGMISGYLLNEGKGFECVNTDGKVLKKFEDEDILVGDSSTPDLREAVGLAQKDMDDKINNK</sequence>
<keyword evidence="1" id="KW-0732">Signal</keyword>
<name>A0A9W7BQ52_9STRA</name>
<protein>
    <submittedName>
        <fullName evidence="2">Uncharacterized protein</fullName>
    </submittedName>
</protein>